<evidence type="ECO:0000313" key="2">
    <source>
        <dbReference type="EMBL" id="MBB3967911.1"/>
    </source>
</evidence>
<evidence type="ECO:0000313" key="3">
    <source>
        <dbReference type="EMBL" id="TEW69049.1"/>
    </source>
</evidence>
<dbReference type="AlphaFoldDB" id="A0A4Y8AKL7"/>
<comment type="caution">
    <text evidence="3">The sequence shown here is derived from an EMBL/GenBank/DDBJ whole genome shotgun (WGS) entry which is preliminary data.</text>
</comment>
<keyword evidence="5" id="KW-1185">Reference proteome</keyword>
<feature type="signal peptide" evidence="1">
    <location>
        <begin position="1"/>
        <end position="20"/>
    </location>
</feature>
<evidence type="ECO:0008006" key="6">
    <source>
        <dbReference type="Google" id="ProtNLM"/>
    </source>
</evidence>
<protein>
    <recommendedName>
        <fullName evidence="6">Nuclear transport factor 2 family protein</fullName>
    </recommendedName>
</protein>
<name>A0A4Y8AKL7_9SPHI</name>
<dbReference type="EMBL" id="JACIEG010000001">
    <property type="protein sequence ID" value="MBB3967911.1"/>
    <property type="molecule type" value="Genomic_DNA"/>
</dbReference>
<sequence length="168" mass="18344">MMTKLFKIVLLLVLPASLFAQDTAAVKRQASVIAKALMNSDFKTVIAHTYPKAVEIGGGKEKLLQMMTTGIGQMKAQGFAFEKVTIGSPGKFYKAGTEIHCLLPETIIMKTGKGRIAAKSNLLAVSKDKGKSWTFLDLNQQTISYIKTIFPNFNNSLIIPRPTPPVTL</sequence>
<reference evidence="3 4" key="1">
    <citation type="journal article" date="2016" name="Int. J. Syst. Evol. Microbiol.">
        <title>Proposal of Mucilaginibacter phyllosphaerae sp. nov. isolated from the phyllosphere of Galium album.</title>
        <authorList>
            <person name="Aydogan E.L."/>
            <person name="Busse H.J."/>
            <person name="Moser G."/>
            <person name="Muller C."/>
            <person name="Kampfer P."/>
            <person name="Glaeser S.P."/>
        </authorList>
    </citation>
    <scope>NUCLEOTIDE SEQUENCE [LARGE SCALE GENOMIC DNA]</scope>
    <source>
        <strain evidence="3 4">PP-F2FG21</strain>
    </source>
</reference>
<proteinExistence type="predicted"/>
<dbReference type="Proteomes" id="UP000583101">
    <property type="component" value="Unassembled WGS sequence"/>
</dbReference>
<keyword evidence="1" id="KW-0732">Signal</keyword>
<reference evidence="3" key="2">
    <citation type="submission" date="2019-03" db="EMBL/GenBank/DDBJ databases">
        <authorList>
            <person name="Yan Y.-Q."/>
            <person name="Du Z.-J."/>
        </authorList>
    </citation>
    <scope>NUCLEOTIDE SEQUENCE</scope>
    <source>
        <strain evidence="3">PP-F2FG21</strain>
    </source>
</reference>
<dbReference type="OrthoDB" id="670350at2"/>
<dbReference type="EMBL" id="SNQG01000001">
    <property type="protein sequence ID" value="TEW69049.1"/>
    <property type="molecule type" value="Genomic_DNA"/>
</dbReference>
<evidence type="ECO:0000313" key="5">
    <source>
        <dbReference type="Proteomes" id="UP000583101"/>
    </source>
</evidence>
<accession>A0A4Y8AKL7</accession>
<organism evidence="3 4">
    <name type="scientific">Mucilaginibacter phyllosphaerae</name>
    <dbReference type="NCBI Taxonomy" id="1812349"/>
    <lineage>
        <taxon>Bacteria</taxon>
        <taxon>Pseudomonadati</taxon>
        <taxon>Bacteroidota</taxon>
        <taxon>Sphingobacteriia</taxon>
        <taxon>Sphingobacteriales</taxon>
        <taxon>Sphingobacteriaceae</taxon>
        <taxon>Mucilaginibacter</taxon>
    </lineage>
</organism>
<gene>
    <name evidence="3" type="ORF">E2R65_02475</name>
    <name evidence="2" type="ORF">GGR35_000497</name>
</gene>
<dbReference type="Proteomes" id="UP000297248">
    <property type="component" value="Unassembled WGS sequence"/>
</dbReference>
<reference evidence="2 5" key="3">
    <citation type="submission" date="2020-08" db="EMBL/GenBank/DDBJ databases">
        <title>Genomic Encyclopedia of Type Strains, Phase IV (KMG-IV): sequencing the most valuable type-strain genomes for metagenomic binning, comparative biology and taxonomic classification.</title>
        <authorList>
            <person name="Goeker M."/>
        </authorList>
    </citation>
    <scope>NUCLEOTIDE SEQUENCE [LARGE SCALE GENOMIC DNA]</scope>
    <source>
        <strain evidence="2 5">DSM 100995</strain>
    </source>
</reference>
<dbReference type="RefSeq" id="WP_134334885.1">
    <property type="nucleotide sequence ID" value="NZ_BMCZ01000001.1"/>
</dbReference>
<feature type="chain" id="PRO_5044616752" description="Nuclear transport factor 2 family protein" evidence="1">
    <location>
        <begin position="21"/>
        <end position="168"/>
    </location>
</feature>
<evidence type="ECO:0000313" key="4">
    <source>
        <dbReference type="Proteomes" id="UP000297248"/>
    </source>
</evidence>
<evidence type="ECO:0000256" key="1">
    <source>
        <dbReference type="SAM" id="SignalP"/>
    </source>
</evidence>